<evidence type="ECO:0000313" key="3">
    <source>
        <dbReference type="EMBL" id="KKO20850.1"/>
    </source>
</evidence>
<feature type="signal peptide" evidence="1">
    <location>
        <begin position="1"/>
        <end position="23"/>
    </location>
</feature>
<dbReference type="EMBL" id="LAQJ01000057">
    <property type="protein sequence ID" value="KKO20850.1"/>
    <property type="molecule type" value="Genomic_DNA"/>
</dbReference>
<dbReference type="Proteomes" id="UP000034954">
    <property type="component" value="Unassembled WGS sequence"/>
</dbReference>
<protein>
    <recommendedName>
        <fullName evidence="2">DUF5666 domain-containing protein</fullName>
    </recommendedName>
</protein>
<keyword evidence="1" id="KW-0732">Signal</keyword>
<gene>
    <name evidence="3" type="ORF">BROFUL_00435</name>
</gene>
<dbReference type="Pfam" id="PF18914">
    <property type="entry name" value="DUF5666"/>
    <property type="match status" value="1"/>
</dbReference>
<reference evidence="3 4" key="1">
    <citation type="journal article" date="2013" name="BMC Microbiol.">
        <title>Identification of the type II cytochrome c maturation pathway in anammox bacteria by comparative genomics.</title>
        <authorList>
            <person name="Ferousi C."/>
            <person name="Speth D.R."/>
            <person name="Reimann J."/>
            <person name="Op den Camp H.J."/>
            <person name="Allen J.W."/>
            <person name="Keltjens J.T."/>
            <person name="Jetten M.S."/>
        </authorList>
    </citation>
    <scope>NUCLEOTIDE SEQUENCE [LARGE SCALE GENOMIC DNA]</scope>
    <source>
        <strain evidence="3">RU1</strain>
    </source>
</reference>
<accession>A0A0M2UZ01</accession>
<evidence type="ECO:0000256" key="1">
    <source>
        <dbReference type="SAM" id="SignalP"/>
    </source>
</evidence>
<keyword evidence="4" id="KW-1185">Reference proteome</keyword>
<dbReference type="InterPro" id="IPR043724">
    <property type="entry name" value="DUF5666"/>
</dbReference>
<evidence type="ECO:0000313" key="4">
    <source>
        <dbReference type="Proteomes" id="UP000034954"/>
    </source>
</evidence>
<feature type="domain" description="DUF5666" evidence="2">
    <location>
        <begin position="27"/>
        <end position="88"/>
    </location>
</feature>
<dbReference type="AlphaFoldDB" id="A0A0M2UZ01"/>
<proteinExistence type="predicted"/>
<name>A0A0M2UZ01_9BACT</name>
<organism evidence="3 4">
    <name type="scientific">Candidatus Brocadia fulgida</name>
    <dbReference type="NCBI Taxonomy" id="380242"/>
    <lineage>
        <taxon>Bacteria</taxon>
        <taxon>Pseudomonadati</taxon>
        <taxon>Planctomycetota</taxon>
        <taxon>Candidatus Brocadiia</taxon>
        <taxon>Candidatus Brocadiales</taxon>
        <taxon>Candidatus Brocadiaceae</taxon>
        <taxon>Candidatus Brocadia</taxon>
    </lineage>
</organism>
<evidence type="ECO:0000259" key="2">
    <source>
        <dbReference type="Pfam" id="PF18914"/>
    </source>
</evidence>
<sequence>MKNYFKVLIVSLFLVLCLSSAFADDLEGRIESINQSEKSFVVQGIKFFVTQSTDYDDGLKGFADLKEGQKVEVDFEYRDGKYFATEIELED</sequence>
<comment type="caution">
    <text evidence="3">The sequence shown here is derived from an EMBL/GenBank/DDBJ whole genome shotgun (WGS) entry which is preliminary data.</text>
</comment>
<feature type="chain" id="PRO_5005644181" description="DUF5666 domain-containing protein" evidence="1">
    <location>
        <begin position="24"/>
        <end position="91"/>
    </location>
</feature>